<name>A0A0B7K4T5_BIOOC</name>
<feature type="compositionally biased region" description="Basic and acidic residues" evidence="1">
    <location>
        <begin position="44"/>
        <end position="54"/>
    </location>
</feature>
<dbReference type="PANTHER" id="PTHR37490:SF3">
    <property type="entry name" value="DUF3431 DOMAIN CONTAINING PROTEIN"/>
    <property type="match status" value="1"/>
</dbReference>
<sequence length="347" mass="40387">MATWRSRQRTNLIALFCVVLFVWVFYGETIFPPENNNPNLKTASRPETRPEARPETPAQPETPSRPEAESNPKKSTENDVEMVVASMKKENTTWLYDYLLDWKKNIYVVDDPTAALTVPVNKGREAMVFLTYIIDRYDSLPGNIIFHHAERFQWHNDNVDYDALPLLQRLRFDYLKEQGYANLRCVWVLGCPVEIHPIKDDVPGKKGEPVHAKRAYKRAYEELFPEFPVPEAIGVTCCSQFAVRRETVWKRPKADYERYRDWLITSPLGDDISGRVLEYSWHMIFGKKAVHCPAAGQCYCRLYGLCDLDCEQDECEGQYYLPPFSTLPRGWPMVGWNKEDRNWHGPP</sequence>
<feature type="compositionally biased region" description="Basic and acidic residues" evidence="1">
    <location>
        <begin position="64"/>
        <end position="77"/>
    </location>
</feature>
<reference evidence="2" key="1">
    <citation type="submission" date="2015-01" db="EMBL/GenBank/DDBJ databases">
        <authorList>
            <person name="Durling Mikael"/>
        </authorList>
    </citation>
    <scope>NUCLEOTIDE SEQUENCE</scope>
</reference>
<dbReference type="PANTHER" id="PTHR37490">
    <property type="entry name" value="EXPRESSED PROTEIN"/>
    <property type="match status" value="1"/>
</dbReference>
<protein>
    <submittedName>
        <fullName evidence="2">Uncharacterized protein</fullName>
    </submittedName>
</protein>
<gene>
    <name evidence="2" type="ORF">BN869_000006635_1</name>
    <name evidence="3" type="ORF">IM811_009917</name>
</gene>
<dbReference type="Proteomes" id="UP000616885">
    <property type="component" value="Unassembled WGS sequence"/>
</dbReference>
<dbReference type="EMBL" id="JADCTT010000003">
    <property type="protein sequence ID" value="KAF9754476.1"/>
    <property type="molecule type" value="Genomic_DNA"/>
</dbReference>
<proteinExistence type="predicted"/>
<reference evidence="3" key="2">
    <citation type="submission" date="2020-10" db="EMBL/GenBank/DDBJ databases">
        <title>High-Quality Genome Resource of Clonostachys rosea strain S41 by Oxford Nanopore Long-Read Sequencing.</title>
        <authorList>
            <person name="Wang H."/>
        </authorList>
    </citation>
    <scope>NUCLEOTIDE SEQUENCE</scope>
    <source>
        <strain evidence="3">S41</strain>
    </source>
</reference>
<dbReference type="Pfam" id="PF11913">
    <property type="entry name" value="DUF3431"/>
    <property type="match status" value="1"/>
</dbReference>
<evidence type="ECO:0000313" key="3">
    <source>
        <dbReference type="EMBL" id="KAF9754476.1"/>
    </source>
</evidence>
<organism evidence="2">
    <name type="scientific">Bionectria ochroleuca</name>
    <name type="common">Gliocladium roseum</name>
    <dbReference type="NCBI Taxonomy" id="29856"/>
    <lineage>
        <taxon>Eukaryota</taxon>
        <taxon>Fungi</taxon>
        <taxon>Dikarya</taxon>
        <taxon>Ascomycota</taxon>
        <taxon>Pezizomycotina</taxon>
        <taxon>Sordariomycetes</taxon>
        <taxon>Hypocreomycetidae</taxon>
        <taxon>Hypocreales</taxon>
        <taxon>Bionectriaceae</taxon>
        <taxon>Clonostachys</taxon>
    </lineage>
</organism>
<feature type="region of interest" description="Disordered" evidence="1">
    <location>
        <begin position="35"/>
        <end position="79"/>
    </location>
</feature>
<dbReference type="InterPro" id="IPR021838">
    <property type="entry name" value="DUF3431"/>
</dbReference>
<accession>A0A0B7K4T5</accession>
<evidence type="ECO:0000256" key="1">
    <source>
        <dbReference type="SAM" id="MobiDB-lite"/>
    </source>
</evidence>
<dbReference type="EMBL" id="CDPU01000019">
    <property type="protein sequence ID" value="CEO50577.1"/>
    <property type="molecule type" value="Genomic_DNA"/>
</dbReference>
<evidence type="ECO:0000313" key="2">
    <source>
        <dbReference type="EMBL" id="CEO50577.1"/>
    </source>
</evidence>
<dbReference type="AlphaFoldDB" id="A0A0B7K4T5"/>